<dbReference type="InterPro" id="IPR018323">
    <property type="entry name" value="OM_lipoprot_carrier_LolA_Pbac"/>
</dbReference>
<keyword evidence="7 10" id="KW-0574">Periplasm</keyword>
<keyword evidence="13" id="KW-1185">Reference proteome</keyword>
<evidence type="ECO:0000256" key="6">
    <source>
        <dbReference type="ARBA" id="ARBA00022729"/>
    </source>
</evidence>
<feature type="region of interest" description="Disordered" evidence="11">
    <location>
        <begin position="192"/>
        <end position="212"/>
    </location>
</feature>
<dbReference type="GO" id="GO:0044874">
    <property type="term" value="P:lipoprotein localization to outer membrane"/>
    <property type="evidence" value="ECO:0007669"/>
    <property type="project" value="UniProtKB-UniRule"/>
</dbReference>
<dbReference type="HAMAP" id="MF_00240">
    <property type="entry name" value="LolA"/>
    <property type="match status" value="1"/>
</dbReference>
<comment type="subcellular location">
    <subcellularLocation>
        <location evidence="1 10">Periplasm</location>
    </subcellularLocation>
</comment>
<gene>
    <name evidence="10 12" type="primary">lolA</name>
    <name evidence="12" type="ORF">FR698_06475</name>
</gene>
<dbReference type="Gene3D" id="2.50.20.10">
    <property type="entry name" value="Lipoprotein localisation LolA/LolB/LppX"/>
    <property type="match status" value="1"/>
</dbReference>
<organism evidence="12 13">
    <name type="scientific">Pelomicrobium methylotrophicum</name>
    <dbReference type="NCBI Taxonomy" id="2602750"/>
    <lineage>
        <taxon>Bacteria</taxon>
        <taxon>Pseudomonadati</taxon>
        <taxon>Pseudomonadota</taxon>
        <taxon>Hydrogenophilia</taxon>
        <taxon>Hydrogenophilia incertae sedis</taxon>
        <taxon>Pelomicrobium</taxon>
    </lineage>
</organism>
<name>A0A5C7EYL2_9PROT</name>
<evidence type="ECO:0000256" key="8">
    <source>
        <dbReference type="ARBA" id="ARBA00022927"/>
    </source>
</evidence>
<dbReference type="NCBIfam" id="TIGR00547">
    <property type="entry name" value="lolA"/>
    <property type="match status" value="1"/>
</dbReference>
<dbReference type="InterPro" id="IPR029046">
    <property type="entry name" value="LolA/LolB/LppX"/>
</dbReference>
<comment type="subunit">
    <text evidence="3 10">Monomer.</text>
</comment>
<evidence type="ECO:0000313" key="12">
    <source>
        <dbReference type="EMBL" id="TXF12182.1"/>
    </source>
</evidence>
<dbReference type="InParanoid" id="A0A5C7EYL2"/>
<keyword evidence="5 10" id="KW-0813">Transport</keyword>
<evidence type="ECO:0000256" key="4">
    <source>
        <dbReference type="ARBA" id="ARBA00014035"/>
    </source>
</evidence>
<evidence type="ECO:0000313" key="13">
    <source>
        <dbReference type="Proteomes" id="UP000321201"/>
    </source>
</evidence>
<dbReference type="EMBL" id="VPFL01000007">
    <property type="protein sequence ID" value="TXF12182.1"/>
    <property type="molecule type" value="Genomic_DNA"/>
</dbReference>
<keyword evidence="6" id="KW-0732">Signal</keyword>
<dbReference type="GO" id="GO:0042953">
    <property type="term" value="P:lipoprotein transport"/>
    <property type="evidence" value="ECO:0007669"/>
    <property type="project" value="InterPro"/>
</dbReference>
<dbReference type="OrthoDB" id="9787361at2"/>
<dbReference type="AlphaFoldDB" id="A0A5C7EYL2"/>
<dbReference type="SUPFAM" id="SSF89392">
    <property type="entry name" value="Prokaryotic lipoproteins and lipoprotein localization factors"/>
    <property type="match status" value="1"/>
</dbReference>
<reference evidence="12 13" key="1">
    <citation type="submission" date="2019-08" db="EMBL/GenBank/DDBJ databases">
        <title>Pelomicrobium methylotrophicum gen. nov., sp. nov. a moderately thermophilic, facultatively anaerobic, lithoautotrophic and methylotrophic bacterium isolated from a terrestrial mud volcano.</title>
        <authorList>
            <person name="Slobodkina G.B."/>
            <person name="Merkel A.Y."/>
            <person name="Slobodkin A.I."/>
        </authorList>
    </citation>
    <scope>NUCLEOTIDE SEQUENCE [LARGE SCALE GENOMIC DNA]</scope>
    <source>
        <strain evidence="12 13">SM250</strain>
    </source>
</reference>
<evidence type="ECO:0000256" key="5">
    <source>
        <dbReference type="ARBA" id="ARBA00022448"/>
    </source>
</evidence>
<dbReference type="GO" id="GO:0042597">
    <property type="term" value="C:periplasmic space"/>
    <property type="evidence" value="ECO:0007669"/>
    <property type="project" value="UniProtKB-SubCell"/>
</dbReference>
<dbReference type="Pfam" id="PF03548">
    <property type="entry name" value="LolA"/>
    <property type="match status" value="1"/>
</dbReference>
<evidence type="ECO:0000256" key="7">
    <source>
        <dbReference type="ARBA" id="ARBA00022764"/>
    </source>
</evidence>
<comment type="function">
    <text evidence="10">Participates in the translocation of lipoproteins from the inner membrane to the outer membrane. Only forms a complex with a lipoprotein if the residue after the N-terminal Cys is not an aspartate (The Asp acts as a targeting signal to indicate that the lipoprotein should stay in the inner membrane).</text>
</comment>
<evidence type="ECO:0000256" key="1">
    <source>
        <dbReference type="ARBA" id="ARBA00004418"/>
    </source>
</evidence>
<keyword evidence="12" id="KW-0449">Lipoprotein</keyword>
<keyword evidence="9 10" id="KW-0143">Chaperone</keyword>
<evidence type="ECO:0000256" key="3">
    <source>
        <dbReference type="ARBA" id="ARBA00011245"/>
    </source>
</evidence>
<accession>A0A5C7EYL2</accession>
<dbReference type="Proteomes" id="UP000321201">
    <property type="component" value="Unassembled WGS sequence"/>
</dbReference>
<evidence type="ECO:0000256" key="10">
    <source>
        <dbReference type="HAMAP-Rule" id="MF_00240"/>
    </source>
</evidence>
<dbReference type="InterPro" id="IPR004564">
    <property type="entry name" value="OM_lipoprot_carrier_LolA-like"/>
</dbReference>
<protein>
    <recommendedName>
        <fullName evidence="4 10">Outer-membrane lipoprotein carrier protein</fullName>
    </recommendedName>
</protein>
<dbReference type="PANTHER" id="PTHR35869:SF1">
    <property type="entry name" value="OUTER-MEMBRANE LIPOPROTEIN CARRIER PROTEIN"/>
    <property type="match status" value="1"/>
</dbReference>
<dbReference type="PANTHER" id="PTHR35869">
    <property type="entry name" value="OUTER-MEMBRANE LIPOPROTEIN CARRIER PROTEIN"/>
    <property type="match status" value="1"/>
</dbReference>
<evidence type="ECO:0000256" key="11">
    <source>
        <dbReference type="SAM" id="MobiDB-lite"/>
    </source>
</evidence>
<evidence type="ECO:0000256" key="2">
    <source>
        <dbReference type="ARBA" id="ARBA00007615"/>
    </source>
</evidence>
<comment type="similarity">
    <text evidence="2 10">Belongs to the LolA family.</text>
</comment>
<dbReference type="FunCoup" id="A0A5C7EYL2">
    <property type="interactions" value="110"/>
</dbReference>
<keyword evidence="8 10" id="KW-0653">Protein transport</keyword>
<sequence>MLMASRFLQMLAGGVLALLPLAADAGGLDKLHRFLATTASARADFHQTVLDAKGALVQRALGTMEFQRPGRFRWTYVKPYDQLIVGDGQKLWIYDRDLKQVTVRNLDQALGSTPAALLAGSNDLYASFSLKEGGEKDGLEWVEAVPKAQDTPFQRVRMGFDAAGLLAAMELRDSFGQTTLLRFSNLQRNSPLDPGRFKFAPPPGTDVIGEGS</sequence>
<comment type="caution">
    <text evidence="12">The sequence shown here is derived from an EMBL/GenBank/DDBJ whole genome shotgun (WGS) entry which is preliminary data.</text>
</comment>
<proteinExistence type="inferred from homology"/>
<dbReference type="CDD" id="cd16325">
    <property type="entry name" value="LolA"/>
    <property type="match status" value="1"/>
</dbReference>
<evidence type="ECO:0000256" key="9">
    <source>
        <dbReference type="ARBA" id="ARBA00023186"/>
    </source>
</evidence>